<accession>A0A1T5PA58</accession>
<dbReference type="InterPro" id="IPR025645">
    <property type="entry name" value="DUF4349"/>
</dbReference>
<protein>
    <recommendedName>
        <fullName evidence="2">DUF4349 domain-containing protein</fullName>
    </recommendedName>
</protein>
<dbReference type="AlphaFoldDB" id="A0A1T5PA58"/>
<dbReference type="RefSeq" id="WP_079472721.1">
    <property type="nucleotide sequence ID" value="NZ_FUZZ01000005.1"/>
</dbReference>
<dbReference type="STRING" id="393003.SAMN05660461_5451"/>
<organism evidence="3 4">
    <name type="scientific">Chitinophaga ginsengisegetis</name>
    <dbReference type="NCBI Taxonomy" id="393003"/>
    <lineage>
        <taxon>Bacteria</taxon>
        <taxon>Pseudomonadati</taxon>
        <taxon>Bacteroidota</taxon>
        <taxon>Chitinophagia</taxon>
        <taxon>Chitinophagales</taxon>
        <taxon>Chitinophagaceae</taxon>
        <taxon>Chitinophaga</taxon>
    </lineage>
</organism>
<keyword evidence="4" id="KW-1185">Reference proteome</keyword>
<dbReference type="EMBL" id="FUZZ01000005">
    <property type="protein sequence ID" value="SKD09562.1"/>
    <property type="molecule type" value="Genomic_DNA"/>
</dbReference>
<name>A0A1T5PA58_9BACT</name>
<feature type="transmembrane region" description="Helical" evidence="1">
    <location>
        <begin position="259"/>
        <end position="280"/>
    </location>
</feature>
<keyword evidence="1" id="KW-1133">Transmembrane helix</keyword>
<dbReference type="Proteomes" id="UP000190166">
    <property type="component" value="Unassembled WGS sequence"/>
</dbReference>
<proteinExistence type="predicted"/>
<evidence type="ECO:0000259" key="2">
    <source>
        <dbReference type="Pfam" id="PF14257"/>
    </source>
</evidence>
<sequence>MRLSLYYLGIPLLALCACQGGMNKEMRDYAATADSTSFSNDITKLNSASRKRVKSADVRCRVSNVFQATSRMEQLVTRLGGIVVESNLQNESVQHFRVPYSADSVKDVQLYTPTANLTLKVPVEHLDSVVYSLTATAGYIDYRVVKDQDMTLKYLANALKNEHQEKQEAQLSKVTPAKKGTTLDVVEYKDQKADMAIDRQMDNLVILDDVAYSTFTVQLFQPQVTDEQVVINPDRVTRAGFGTELLVALRNGAEIFRNILLFFIQLWPFLLAGALGWLAYRKLLLRKN</sequence>
<evidence type="ECO:0000313" key="4">
    <source>
        <dbReference type="Proteomes" id="UP000190166"/>
    </source>
</evidence>
<evidence type="ECO:0000313" key="3">
    <source>
        <dbReference type="EMBL" id="SKD09562.1"/>
    </source>
</evidence>
<feature type="domain" description="DUF4349" evidence="2">
    <location>
        <begin position="50"/>
        <end position="281"/>
    </location>
</feature>
<dbReference type="PROSITE" id="PS51257">
    <property type="entry name" value="PROKAR_LIPOPROTEIN"/>
    <property type="match status" value="1"/>
</dbReference>
<keyword evidence="1" id="KW-0812">Transmembrane</keyword>
<dbReference type="Pfam" id="PF14257">
    <property type="entry name" value="DUF4349"/>
    <property type="match status" value="1"/>
</dbReference>
<gene>
    <name evidence="3" type="ORF">SAMN05660461_5451</name>
</gene>
<reference evidence="3 4" key="1">
    <citation type="submission" date="2017-02" db="EMBL/GenBank/DDBJ databases">
        <authorList>
            <person name="Peterson S.W."/>
        </authorList>
    </citation>
    <scope>NUCLEOTIDE SEQUENCE [LARGE SCALE GENOMIC DNA]</scope>
    <source>
        <strain evidence="3 4">DSM 18108</strain>
    </source>
</reference>
<keyword evidence="1" id="KW-0472">Membrane</keyword>
<evidence type="ECO:0000256" key="1">
    <source>
        <dbReference type="SAM" id="Phobius"/>
    </source>
</evidence>